<accession>A0A814E1M4</accession>
<dbReference type="EMBL" id="CAJNOT010000383">
    <property type="protein sequence ID" value="CAF0962561.1"/>
    <property type="molecule type" value="Genomic_DNA"/>
</dbReference>
<evidence type="ECO:0000313" key="2">
    <source>
        <dbReference type="Proteomes" id="UP000663864"/>
    </source>
</evidence>
<proteinExistence type="predicted"/>
<protein>
    <submittedName>
        <fullName evidence="1">Uncharacterized protein</fullName>
    </submittedName>
</protein>
<comment type="caution">
    <text evidence="1">The sequence shown here is derived from an EMBL/GenBank/DDBJ whole genome shotgun (WGS) entry which is preliminary data.</text>
</comment>
<sequence length="88" mass="10140">MYNIVFNGFGNVYVQCVDNADEFMYIGNLTNNQTTTLLGFSLLLLLPSTYDDSPLLDLLFNTTIKQKYEDKHSHVHEQINITLNSEMF</sequence>
<reference evidence="1" key="1">
    <citation type="submission" date="2021-02" db="EMBL/GenBank/DDBJ databases">
        <authorList>
            <person name="Nowell W R."/>
        </authorList>
    </citation>
    <scope>NUCLEOTIDE SEQUENCE</scope>
</reference>
<name>A0A814E1M4_9BILA</name>
<dbReference type="Proteomes" id="UP000663864">
    <property type="component" value="Unassembled WGS sequence"/>
</dbReference>
<dbReference type="AlphaFoldDB" id="A0A814E1M4"/>
<organism evidence="1 2">
    <name type="scientific">Rotaria sordida</name>
    <dbReference type="NCBI Taxonomy" id="392033"/>
    <lineage>
        <taxon>Eukaryota</taxon>
        <taxon>Metazoa</taxon>
        <taxon>Spiralia</taxon>
        <taxon>Gnathifera</taxon>
        <taxon>Rotifera</taxon>
        <taxon>Eurotatoria</taxon>
        <taxon>Bdelloidea</taxon>
        <taxon>Philodinida</taxon>
        <taxon>Philodinidae</taxon>
        <taxon>Rotaria</taxon>
    </lineage>
</organism>
<evidence type="ECO:0000313" key="1">
    <source>
        <dbReference type="EMBL" id="CAF0962561.1"/>
    </source>
</evidence>
<gene>
    <name evidence="1" type="ORF">ZHD862_LOCUS10599</name>
</gene>